<reference evidence="2" key="1">
    <citation type="journal article" date="2021" name="PeerJ">
        <title>Extensive microbial diversity within the chicken gut microbiome revealed by metagenomics and culture.</title>
        <authorList>
            <person name="Gilroy R."/>
            <person name="Ravi A."/>
            <person name="Getino M."/>
            <person name="Pursley I."/>
            <person name="Horton D.L."/>
            <person name="Alikhan N.F."/>
            <person name="Baker D."/>
            <person name="Gharbi K."/>
            <person name="Hall N."/>
            <person name="Watson M."/>
            <person name="Adriaenssens E.M."/>
            <person name="Foster-Nyarko E."/>
            <person name="Jarju S."/>
            <person name="Secka A."/>
            <person name="Antonio M."/>
            <person name="Oren A."/>
            <person name="Chaudhuri R.R."/>
            <person name="La Ragione R."/>
            <person name="Hildebrand F."/>
            <person name="Pallen M.J."/>
        </authorList>
    </citation>
    <scope>NUCLEOTIDE SEQUENCE</scope>
    <source>
        <strain evidence="2">ChiBcec8-14828</strain>
    </source>
</reference>
<keyword evidence="1" id="KW-0812">Transmembrane</keyword>
<feature type="transmembrane region" description="Helical" evidence="1">
    <location>
        <begin position="342"/>
        <end position="364"/>
    </location>
</feature>
<proteinExistence type="predicted"/>
<dbReference type="Proteomes" id="UP000824209">
    <property type="component" value="Unassembled WGS sequence"/>
</dbReference>
<gene>
    <name evidence="2" type="ORF">H9943_03080</name>
</gene>
<organism evidence="2 3">
    <name type="scientific">Candidatus Ruthenibacterium avium</name>
    <dbReference type="NCBI Taxonomy" id="2838751"/>
    <lineage>
        <taxon>Bacteria</taxon>
        <taxon>Bacillati</taxon>
        <taxon>Bacillota</taxon>
        <taxon>Clostridia</taxon>
        <taxon>Eubacteriales</taxon>
        <taxon>Oscillospiraceae</taxon>
        <taxon>Ruthenibacterium</taxon>
    </lineage>
</organism>
<protein>
    <recommendedName>
        <fullName evidence="4">PH domain-containing protein</fullName>
    </recommendedName>
</protein>
<feature type="transmembrane region" description="Helical" evidence="1">
    <location>
        <begin position="166"/>
        <end position="185"/>
    </location>
</feature>
<dbReference type="PANTHER" id="PTHR34473">
    <property type="entry name" value="UPF0699 TRANSMEMBRANE PROTEIN YDBS"/>
    <property type="match status" value="1"/>
</dbReference>
<feature type="transmembrane region" description="Helical" evidence="1">
    <location>
        <begin position="55"/>
        <end position="76"/>
    </location>
</feature>
<keyword evidence="1" id="KW-1133">Transmembrane helix</keyword>
<reference evidence="2" key="2">
    <citation type="submission" date="2021-04" db="EMBL/GenBank/DDBJ databases">
        <authorList>
            <person name="Gilroy R."/>
        </authorList>
    </citation>
    <scope>NUCLEOTIDE SEQUENCE</scope>
    <source>
        <strain evidence="2">ChiBcec8-14828</strain>
    </source>
</reference>
<feature type="transmembrane region" description="Helical" evidence="1">
    <location>
        <begin position="370"/>
        <end position="390"/>
    </location>
</feature>
<evidence type="ECO:0008006" key="4">
    <source>
        <dbReference type="Google" id="ProtNLM"/>
    </source>
</evidence>
<evidence type="ECO:0000313" key="3">
    <source>
        <dbReference type="Proteomes" id="UP000824209"/>
    </source>
</evidence>
<dbReference type="AlphaFoldDB" id="A0A9D2S0C5"/>
<dbReference type="PANTHER" id="PTHR34473:SF2">
    <property type="entry name" value="UPF0699 TRANSMEMBRANE PROTEIN YDBT"/>
    <property type="match status" value="1"/>
</dbReference>
<feature type="transmembrane region" description="Helical" evidence="1">
    <location>
        <begin position="222"/>
        <end position="240"/>
    </location>
</feature>
<evidence type="ECO:0000313" key="2">
    <source>
        <dbReference type="EMBL" id="HJB39362.1"/>
    </source>
</evidence>
<keyword evidence="1" id="KW-0472">Membrane</keyword>
<accession>A0A9D2S0C5</accession>
<sequence>MNQSHAATVAVWRRFHPLYAFRFFRYGLLACLVPLARAAVAFEFAAFFEALYQDAVLLVTFGIASAVLWGTTGFSVPSGTLCTRSGIFYKAHRMFRLEEVCALELQRPLHCRLFGASKMTLYLESTLSPRKLSFYLGKRDAAALAEQILPTVSDTAVYAPAGIERLNFMMLSANAVTSAIFFSMAMNRIDDFFGQDWQALAAQNLSVLAGFFSHWLPAGLAGLFALAFFIAALTMLYSFVRTFGFTACRSRGVLISRGGLLTLTERRVRASAVTWCEVRVTPAARLLRRYPLYLRAGSFHGSDIPFMVFSARTPDAPQLLLPRFCAVNRKNFSAQGKSAPQYFWMAGTALALTLGMVLVATVSAPALLPFPAVGALLSLGALAVAVEGFLREGIAANENGTLALCRTARMTRHEYCIFTPNVAYRMFQSPFAAAGGRCNCTVQVPGGRGVRVRGIRAFLAENLPFVR</sequence>
<name>A0A9D2S0C5_9FIRM</name>
<feature type="transmembrane region" description="Helical" evidence="1">
    <location>
        <begin position="23"/>
        <end position="48"/>
    </location>
</feature>
<evidence type="ECO:0000256" key="1">
    <source>
        <dbReference type="SAM" id="Phobius"/>
    </source>
</evidence>
<comment type="caution">
    <text evidence="2">The sequence shown here is derived from an EMBL/GenBank/DDBJ whole genome shotgun (WGS) entry which is preliminary data.</text>
</comment>
<dbReference type="EMBL" id="DWYA01000031">
    <property type="protein sequence ID" value="HJB39362.1"/>
    <property type="molecule type" value="Genomic_DNA"/>
</dbReference>